<evidence type="ECO:0000313" key="1">
    <source>
        <dbReference type="EMBL" id="KAJ8619640.1"/>
    </source>
</evidence>
<sequence length="490" mass="54156">MDHASSELQRSERELLYEMTTALVTAPVVLNHQASTTYMDPNNMDRLFDAAEFVMPLSSRPAPKLANRKVVTDDQKFLLLFIMGTYFGPDLKDEKPIKSVFQRESEGLPPYKAEHLAGSHIKTVEVERVYYYVLSKAHKSLIMKPSMFHQFLQGGLFSTSEDSVQDKRQFPDLFPLDLHQHVRFKNRYKIIENIAFINHPEISYIAPESIQRFKMLAGLEDLMLDKDATKLNGGLRIGALVDVPVMSSETPQKRKTYANRDLIMPPVYGVPPYSTPLYSSEPRVSSEPLPIEATAAPVEKAGPALLYLPTAPTTEEWNNMVTAAKTGNGIELTGSIAESQPGPLIGSVAIGTCDDAYYFRVSLPGVKKDENEFSCKFTPEGQVTIEGVTITGKSLVSKYSQAPLPFFSGKAIDNGRFQWFCFSDASGEIRRCSAGLRRSSPATRLSSSFSVNGEAQASESRSCVFSQHPSPLLTANGCSGGRVFALLPEI</sequence>
<reference evidence="1 2" key="1">
    <citation type="journal article" date="2022" name="Hortic Res">
        <title>A haplotype resolved chromosomal level avocado genome allows analysis of novel avocado genes.</title>
        <authorList>
            <person name="Nath O."/>
            <person name="Fletcher S.J."/>
            <person name="Hayward A."/>
            <person name="Shaw L.M."/>
            <person name="Masouleh A.K."/>
            <person name="Furtado A."/>
            <person name="Henry R.J."/>
            <person name="Mitter N."/>
        </authorList>
    </citation>
    <scope>NUCLEOTIDE SEQUENCE [LARGE SCALE GENOMIC DNA]</scope>
    <source>
        <strain evidence="2">cv. Hass</strain>
    </source>
</reference>
<accession>A0ACC2KET0</accession>
<proteinExistence type="predicted"/>
<name>A0ACC2KET0_PERAE</name>
<dbReference type="Proteomes" id="UP001234297">
    <property type="component" value="Chromosome 9"/>
</dbReference>
<organism evidence="1 2">
    <name type="scientific">Persea americana</name>
    <name type="common">Avocado</name>
    <dbReference type="NCBI Taxonomy" id="3435"/>
    <lineage>
        <taxon>Eukaryota</taxon>
        <taxon>Viridiplantae</taxon>
        <taxon>Streptophyta</taxon>
        <taxon>Embryophyta</taxon>
        <taxon>Tracheophyta</taxon>
        <taxon>Spermatophyta</taxon>
        <taxon>Magnoliopsida</taxon>
        <taxon>Magnoliidae</taxon>
        <taxon>Laurales</taxon>
        <taxon>Lauraceae</taxon>
        <taxon>Persea</taxon>
    </lineage>
</organism>
<keyword evidence="2" id="KW-1185">Reference proteome</keyword>
<protein>
    <submittedName>
        <fullName evidence="1">Uncharacterized protein</fullName>
    </submittedName>
</protein>
<evidence type="ECO:0000313" key="2">
    <source>
        <dbReference type="Proteomes" id="UP001234297"/>
    </source>
</evidence>
<gene>
    <name evidence="1" type="ORF">MRB53_028169</name>
</gene>
<dbReference type="EMBL" id="CM056817">
    <property type="protein sequence ID" value="KAJ8619640.1"/>
    <property type="molecule type" value="Genomic_DNA"/>
</dbReference>
<comment type="caution">
    <text evidence="1">The sequence shown here is derived from an EMBL/GenBank/DDBJ whole genome shotgun (WGS) entry which is preliminary data.</text>
</comment>